<reference evidence="2" key="1">
    <citation type="journal article" date="2023" name="Mol. Phylogenet. Evol.">
        <title>Genome-scale phylogeny and comparative genomics of the fungal order Sordariales.</title>
        <authorList>
            <person name="Hensen N."/>
            <person name="Bonometti L."/>
            <person name="Westerberg I."/>
            <person name="Brannstrom I.O."/>
            <person name="Guillou S."/>
            <person name="Cros-Aarteil S."/>
            <person name="Calhoun S."/>
            <person name="Haridas S."/>
            <person name="Kuo A."/>
            <person name="Mondo S."/>
            <person name="Pangilinan J."/>
            <person name="Riley R."/>
            <person name="LaButti K."/>
            <person name="Andreopoulos B."/>
            <person name="Lipzen A."/>
            <person name="Chen C."/>
            <person name="Yan M."/>
            <person name="Daum C."/>
            <person name="Ng V."/>
            <person name="Clum A."/>
            <person name="Steindorff A."/>
            <person name="Ohm R.A."/>
            <person name="Martin F."/>
            <person name="Silar P."/>
            <person name="Natvig D.O."/>
            <person name="Lalanne C."/>
            <person name="Gautier V."/>
            <person name="Ament-Velasquez S.L."/>
            <person name="Kruys A."/>
            <person name="Hutchinson M.I."/>
            <person name="Powell A.J."/>
            <person name="Barry K."/>
            <person name="Miller A.N."/>
            <person name="Grigoriev I.V."/>
            <person name="Debuchy R."/>
            <person name="Gladieux P."/>
            <person name="Hiltunen Thoren M."/>
            <person name="Johannesson H."/>
        </authorList>
    </citation>
    <scope>NUCLEOTIDE SEQUENCE</scope>
    <source>
        <strain evidence="2">CBS 232.78</strain>
    </source>
</reference>
<name>A0AAE0NXS9_9PEZI</name>
<reference evidence="2" key="2">
    <citation type="submission" date="2023-06" db="EMBL/GenBank/DDBJ databases">
        <authorList>
            <consortium name="Lawrence Berkeley National Laboratory"/>
            <person name="Haridas S."/>
            <person name="Hensen N."/>
            <person name="Bonometti L."/>
            <person name="Westerberg I."/>
            <person name="Brannstrom I.O."/>
            <person name="Guillou S."/>
            <person name="Cros-Aarteil S."/>
            <person name="Calhoun S."/>
            <person name="Kuo A."/>
            <person name="Mondo S."/>
            <person name="Pangilinan J."/>
            <person name="Riley R."/>
            <person name="LaButti K."/>
            <person name="Andreopoulos B."/>
            <person name="Lipzen A."/>
            <person name="Chen C."/>
            <person name="Yanf M."/>
            <person name="Daum C."/>
            <person name="Ng V."/>
            <person name="Clum A."/>
            <person name="Steindorff A."/>
            <person name="Ohm R."/>
            <person name="Martin F."/>
            <person name="Silar P."/>
            <person name="Natvig D."/>
            <person name="Lalanne C."/>
            <person name="Gautier V."/>
            <person name="Ament-velasquez S.L."/>
            <person name="Kruys A."/>
            <person name="Hutchinson M.I."/>
            <person name="Powell A.J."/>
            <person name="Barry K."/>
            <person name="Miller A.N."/>
            <person name="Grigoriev I.V."/>
            <person name="Debuchy R."/>
            <person name="Gladieux P."/>
            <person name="Thoren M.H."/>
            <person name="Johannesson H."/>
        </authorList>
    </citation>
    <scope>NUCLEOTIDE SEQUENCE</scope>
    <source>
        <strain evidence="2">CBS 232.78</strain>
    </source>
</reference>
<protein>
    <recommendedName>
        <fullName evidence="1">ATP phosphoribosyltransferase</fullName>
    </recommendedName>
</protein>
<dbReference type="InterPro" id="IPR036069">
    <property type="entry name" value="DUF34/NIF3_sf"/>
</dbReference>
<proteinExistence type="predicted"/>
<dbReference type="EMBL" id="JAULSW010000002">
    <property type="protein sequence ID" value="KAK3389385.1"/>
    <property type="molecule type" value="Genomic_DNA"/>
</dbReference>
<organism evidence="2 3">
    <name type="scientific">Podospora didyma</name>
    <dbReference type="NCBI Taxonomy" id="330526"/>
    <lineage>
        <taxon>Eukaryota</taxon>
        <taxon>Fungi</taxon>
        <taxon>Dikarya</taxon>
        <taxon>Ascomycota</taxon>
        <taxon>Pezizomycotina</taxon>
        <taxon>Sordariomycetes</taxon>
        <taxon>Sordariomycetidae</taxon>
        <taxon>Sordariales</taxon>
        <taxon>Podosporaceae</taxon>
        <taxon>Podospora</taxon>
    </lineage>
</organism>
<keyword evidence="3" id="KW-1185">Reference proteome</keyword>
<dbReference type="PANTHER" id="PTHR41774:SF1">
    <property type="entry name" value="NGG1P INTERACTING FACTOR NIF3"/>
    <property type="match status" value="1"/>
</dbReference>
<evidence type="ECO:0000313" key="2">
    <source>
        <dbReference type="EMBL" id="KAK3389385.1"/>
    </source>
</evidence>
<dbReference type="InterPro" id="IPR015867">
    <property type="entry name" value="N-reg_PII/ATP_PRibTrfase_C"/>
</dbReference>
<sequence>MATVTAKYQLVFHVPPRALEACKQLVFEAGAGRQQPGSGSNNYTECCWITRGVGQSRPNGTVDAPVQHEEESTVETYCFGEDVARRAVAALKTAHPYDEPSYSVVKMEDVGCRLAHRHGAPIIGFYEMVV</sequence>
<comment type="caution">
    <text evidence="2">The sequence shown here is derived from an EMBL/GenBank/DDBJ whole genome shotgun (WGS) entry which is preliminary data.</text>
</comment>
<evidence type="ECO:0000313" key="3">
    <source>
        <dbReference type="Proteomes" id="UP001285441"/>
    </source>
</evidence>
<dbReference type="PANTHER" id="PTHR41774">
    <property type="match status" value="1"/>
</dbReference>
<dbReference type="SUPFAM" id="SSF102705">
    <property type="entry name" value="NIF3 (NGG1p interacting factor 3)-like"/>
    <property type="match status" value="1"/>
</dbReference>
<gene>
    <name evidence="2" type="ORF">B0H63DRAFT_427846</name>
</gene>
<dbReference type="Gene3D" id="3.30.70.120">
    <property type="match status" value="1"/>
</dbReference>
<accession>A0AAE0NXS9</accession>
<dbReference type="Proteomes" id="UP001285441">
    <property type="component" value="Unassembled WGS sequence"/>
</dbReference>
<dbReference type="AlphaFoldDB" id="A0AAE0NXS9"/>
<evidence type="ECO:0000256" key="1">
    <source>
        <dbReference type="ARBA" id="ARBA00020998"/>
    </source>
</evidence>